<feature type="domain" description="Nudix hydrolase" evidence="2">
    <location>
        <begin position="30"/>
        <end position="169"/>
    </location>
</feature>
<accession>A0AAC9LL63</accession>
<reference evidence="3 4" key="1">
    <citation type="submission" date="2017-01" db="EMBL/GenBank/DDBJ databases">
        <title>Complete genome of Lacinutrix venerupis DOK2-8 isolated from seawater in Dokdo.</title>
        <authorList>
            <person name="Chi W.-J."/>
            <person name="Kim J.H."/>
        </authorList>
    </citation>
    <scope>NUCLEOTIDE SEQUENCE [LARGE SCALE GENOMIC DNA]</scope>
    <source>
        <strain evidence="3 4">DOK2-8</strain>
    </source>
</reference>
<dbReference type="GO" id="GO:0005737">
    <property type="term" value="C:cytoplasm"/>
    <property type="evidence" value="ECO:0007669"/>
    <property type="project" value="TreeGrafter"/>
</dbReference>
<dbReference type="Gene3D" id="3.90.79.10">
    <property type="entry name" value="Nucleoside Triphosphate Pyrophosphohydrolase"/>
    <property type="match status" value="1"/>
</dbReference>
<dbReference type="Proteomes" id="UP000187506">
    <property type="component" value="Chromosome"/>
</dbReference>
<evidence type="ECO:0000256" key="1">
    <source>
        <dbReference type="ARBA" id="ARBA00022801"/>
    </source>
</evidence>
<dbReference type="InterPro" id="IPR020084">
    <property type="entry name" value="NUDIX_hydrolase_CS"/>
</dbReference>
<dbReference type="GO" id="GO:0009240">
    <property type="term" value="P:isopentenyl diphosphate biosynthetic process"/>
    <property type="evidence" value="ECO:0007669"/>
    <property type="project" value="TreeGrafter"/>
</dbReference>
<dbReference type="PROSITE" id="PS00893">
    <property type="entry name" value="NUDIX_BOX"/>
    <property type="match status" value="1"/>
</dbReference>
<dbReference type="PANTHER" id="PTHR10885:SF20">
    <property type="entry name" value="NUDIX HYDROLASE DOMAIN-CONTAINING PROTEIN"/>
    <property type="match status" value="1"/>
</dbReference>
<evidence type="ECO:0000259" key="2">
    <source>
        <dbReference type="PROSITE" id="PS51462"/>
    </source>
</evidence>
<dbReference type="AlphaFoldDB" id="A0AAC9LL63"/>
<keyword evidence="4" id="KW-1185">Reference proteome</keyword>
<dbReference type="SUPFAM" id="SSF55811">
    <property type="entry name" value="Nudix"/>
    <property type="match status" value="1"/>
</dbReference>
<dbReference type="InterPro" id="IPR000086">
    <property type="entry name" value="NUDIX_hydrolase_dom"/>
</dbReference>
<evidence type="ECO:0000313" key="4">
    <source>
        <dbReference type="Proteomes" id="UP000187506"/>
    </source>
</evidence>
<dbReference type="KEGG" id="lvn:BWR22_07505"/>
<dbReference type="Pfam" id="PF00293">
    <property type="entry name" value="NUDIX"/>
    <property type="match status" value="1"/>
</dbReference>
<evidence type="ECO:0000313" key="3">
    <source>
        <dbReference type="EMBL" id="APY00164.1"/>
    </source>
</evidence>
<dbReference type="GO" id="GO:0016787">
    <property type="term" value="F:hydrolase activity"/>
    <property type="evidence" value="ECO:0007669"/>
    <property type="project" value="UniProtKB-KW"/>
</dbReference>
<dbReference type="PANTHER" id="PTHR10885">
    <property type="entry name" value="ISOPENTENYL-DIPHOSPHATE DELTA-ISOMERASE"/>
    <property type="match status" value="1"/>
</dbReference>
<name>A0AAC9LL63_9FLAO</name>
<dbReference type="EMBL" id="CP019352">
    <property type="protein sequence ID" value="APY00164.1"/>
    <property type="molecule type" value="Genomic_DNA"/>
</dbReference>
<sequence>MKKEILDIVTKSGQPTNKTASKSEVHSKGHYHNTVHIWFYTKGGEILLAQRAATKVICPLLWDVSVAGHVDAGETLEHGAIREILEEIGLIISESELEKIGVFECFQSYPNGIIDNEFHHTYIAELKVDASKLKPQAEEVEDLKLVSIKEFNNLLNNSTTNNHFIASNASYYYKVVEAILKRIT</sequence>
<keyword evidence="1 3" id="KW-0378">Hydrolase</keyword>
<dbReference type="InterPro" id="IPR015797">
    <property type="entry name" value="NUDIX_hydrolase-like_dom_sf"/>
</dbReference>
<protein>
    <submittedName>
        <fullName evidence="3">Hydrolase</fullName>
    </submittedName>
</protein>
<dbReference type="CDD" id="cd04692">
    <property type="entry name" value="NUDIX_Hydrolase"/>
    <property type="match status" value="1"/>
</dbReference>
<dbReference type="PROSITE" id="PS51462">
    <property type="entry name" value="NUDIX"/>
    <property type="match status" value="1"/>
</dbReference>
<dbReference type="GO" id="GO:0004452">
    <property type="term" value="F:isopentenyl-diphosphate delta-isomerase activity"/>
    <property type="evidence" value="ECO:0007669"/>
    <property type="project" value="TreeGrafter"/>
</dbReference>
<proteinExistence type="predicted"/>
<gene>
    <name evidence="3" type="ORF">BWR22_07505</name>
</gene>
<dbReference type="RefSeq" id="WP_076733071.1">
    <property type="nucleotide sequence ID" value="NZ_CP019352.1"/>
</dbReference>
<organism evidence="3 4">
    <name type="scientific">Lacinutrix venerupis</name>
    <dbReference type="NCBI Taxonomy" id="1486034"/>
    <lineage>
        <taxon>Bacteria</taxon>
        <taxon>Pseudomonadati</taxon>
        <taxon>Bacteroidota</taxon>
        <taxon>Flavobacteriia</taxon>
        <taxon>Flavobacteriales</taxon>
        <taxon>Flavobacteriaceae</taxon>
        <taxon>Lacinutrix</taxon>
    </lineage>
</organism>